<organism evidence="1">
    <name type="scientific">freshwater metagenome</name>
    <dbReference type="NCBI Taxonomy" id="449393"/>
    <lineage>
        <taxon>unclassified sequences</taxon>
        <taxon>metagenomes</taxon>
        <taxon>ecological metagenomes</taxon>
    </lineage>
</organism>
<protein>
    <submittedName>
        <fullName evidence="1">Unannotated protein</fullName>
    </submittedName>
</protein>
<evidence type="ECO:0000313" key="1">
    <source>
        <dbReference type="EMBL" id="CAB4547830.1"/>
    </source>
</evidence>
<dbReference type="InterPro" id="IPR016064">
    <property type="entry name" value="NAD/diacylglycerol_kinase_sf"/>
</dbReference>
<dbReference type="AlphaFoldDB" id="A0A6J6C8Y1"/>
<accession>A0A6J6C8Y1</accession>
<gene>
    <name evidence="1" type="ORF">UFOPK1495_00634</name>
</gene>
<name>A0A6J6C8Y1_9ZZZZ</name>
<sequence>MTIRKGSDYGLLQPLPEGAPVAHSDAELRNLIVASRDAGNTDITVGLLGGDLCKTLGGSGSMDRLRGPDALTVPVDLVVASIDGFEIPFVSHLVAGKVFGSNFAVVMNAQWIGNRDLGPRSHPGDGLIDITTGTLGWRQRREALSRSATGTHLPHPSLTYRRVRSETLTFDPPASLRIDGALHLKGRRLSLCVEPDAFYVVV</sequence>
<dbReference type="EMBL" id="CAEZSU010000052">
    <property type="protein sequence ID" value="CAB4547830.1"/>
    <property type="molecule type" value="Genomic_DNA"/>
</dbReference>
<dbReference type="Gene3D" id="2.60.200.40">
    <property type="match status" value="1"/>
</dbReference>
<dbReference type="SUPFAM" id="SSF111331">
    <property type="entry name" value="NAD kinase/diacylglycerol kinase-like"/>
    <property type="match status" value="1"/>
</dbReference>
<proteinExistence type="predicted"/>
<reference evidence="1" key="1">
    <citation type="submission" date="2020-05" db="EMBL/GenBank/DDBJ databases">
        <authorList>
            <person name="Chiriac C."/>
            <person name="Salcher M."/>
            <person name="Ghai R."/>
            <person name="Kavagutti S V."/>
        </authorList>
    </citation>
    <scope>NUCLEOTIDE SEQUENCE</scope>
</reference>